<evidence type="ECO:0000313" key="1">
    <source>
        <dbReference type="EMBL" id="CEK77884.1"/>
    </source>
</evidence>
<feature type="non-terminal residue" evidence="1">
    <location>
        <position position="1"/>
    </location>
</feature>
<dbReference type="AlphaFoldDB" id="A0A0B7AA71"/>
<protein>
    <submittedName>
        <fullName evidence="1">Uncharacterized protein</fullName>
    </submittedName>
</protein>
<name>A0A0B7AA71_9EUPU</name>
<reference evidence="1" key="1">
    <citation type="submission" date="2014-12" db="EMBL/GenBank/DDBJ databases">
        <title>Insight into the proteome of Arion vulgaris.</title>
        <authorList>
            <person name="Aradska J."/>
            <person name="Bulat T."/>
            <person name="Smidak R."/>
            <person name="Sarate P."/>
            <person name="Gangsoo J."/>
            <person name="Sialana F."/>
            <person name="Bilban M."/>
            <person name="Lubec G."/>
        </authorList>
    </citation>
    <scope>NUCLEOTIDE SEQUENCE</scope>
    <source>
        <tissue evidence="1">Skin</tissue>
    </source>
</reference>
<organism evidence="1">
    <name type="scientific">Arion vulgaris</name>
    <dbReference type="NCBI Taxonomy" id="1028688"/>
    <lineage>
        <taxon>Eukaryota</taxon>
        <taxon>Metazoa</taxon>
        <taxon>Spiralia</taxon>
        <taxon>Lophotrochozoa</taxon>
        <taxon>Mollusca</taxon>
        <taxon>Gastropoda</taxon>
        <taxon>Heterobranchia</taxon>
        <taxon>Euthyneura</taxon>
        <taxon>Panpulmonata</taxon>
        <taxon>Eupulmonata</taxon>
        <taxon>Stylommatophora</taxon>
        <taxon>Helicina</taxon>
        <taxon>Arionoidea</taxon>
        <taxon>Arionidae</taxon>
        <taxon>Arion</taxon>
    </lineage>
</organism>
<sequence>KTEHEKPRRANLLGTRLVILHSLNLAHPTCSTASSLQSSLVQTQDRHVTSVIYRVSQRPYNSGMTN</sequence>
<accession>A0A0B7AA71</accession>
<gene>
    <name evidence="1" type="primary">ORF107151</name>
</gene>
<proteinExistence type="predicted"/>
<dbReference type="EMBL" id="HACG01031019">
    <property type="protein sequence ID" value="CEK77884.1"/>
    <property type="molecule type" value="Transcribed_RNA"/>
</dbReference>